<name>A0A0D2N1R0_HYPSF</name>
<protein>
    <submittedName>
        <fullName evidence="2">Uncharacterized protein</fullName>
    </submittedName>
</protein>
<dbReference type="OMA" id="LATFINM"/>
<accession>A0A0D2N1R0</accession>
<feature type="compositionally biased region" description="Polar residues" evidence="1">
    <location>
        <begin position="745"/>
        <end position="762"/>
    </location>
</feature>
<evidence type="ECO:0000313" key="3">
    <source>
        <dbReference type="Proteomes" id="UP000054270"/>
    </source>
</evidence>
<sequence>MFYFLPKFEIRSSRFTWVDYRLFEVWSPNSISRPFYPGVRDPDHAAGLLEDKIIRCDGHAGRFDPTVSPQHYNDEAPWLGYIKLFPDRDVPEFSLATLVWRPFSVRGPRGRVEQEYLSAMRERYHTVSATMESLSRIQTIHRAWWNNRPSCDAIALEELATEISFGLVVQTMNRAQKSVKLVDAWNRMAAALLHDYDNPNELANDKVDRADSSLIGVWLNGTTKSEGYRLLRHRVPCYILSEVSTEEDRKRSQQGRIYYGFLENSLASSLSAEFNPYDRAAKISGVTLLDTKEDFGIAENVPEYQSQDYVRTSPTVQAAGEREDTLRNSVTPAPVATTSSEILPPKIMTPGSGSWTHWLETTMDNHVTPCFEQVSARRARDIDGIQYYDRERRRFLFFDEEPLIPEHYRADPRVWGLPVPIKHFVQTVNHKNTEPRPLSLWMYPTERPEPGDAGREYQELVVERRKEDKGKAIARVESRERTRSPNSIRARSPLVRENENYYSRPRSPSRSPQAGPSGSNYYTENSRRLYDHWSPEPGRRRPNYRSPSPYRGRKRRRSFSREPTERTSIPRKKADSRQRRSRTPEMRDRSPYRRSPSLESYRSLRSPSPAISYISQRSVSSSTSMVVAPTDNSTAPVEQVSPMIVDDNSTSSAIAVTSTFPANDSVALNSLQNMFPAATTAPVPIIENLDDRVKSRYLMIWNLPVYYVWQNVVDWTTAVLQRIGNPHLVHLLAEVSDGRRRATLPRSSTWTSTATGQHTSKL</sequence>
<dbReference type="EMBL" id="KN817782">
    <property type="protein sequence ID" value="KJA13134.1"/>
    <property type="molecule type" value="Genomic_DNA"/>
</dbReference>
<proteinExistence type="predicted"/>
<feature type="compositionally biased region" description="Basic and acidic residues" evidence="1">
    <location>
        <begin position="466"/>
        <end position="483"/>
    </location>
</feature>
<evidence type="ECO:0000313" key="2">
    <source>
        <dbReference type="EMBL" id="KJA13134.1"/>
    </source>
</evidence>
<feature type="compositionally biased region" description="Basic and acidic residues" evidence="1">
    <location>
        <begin position="572"/>
        <end position="591"/>
    </location>
</feature>
<dbReference type="OrthoDB" id="3066419at2759"/>
<feature type="region of interest" description="Disordered" evidence="1">
    <location>
        <begin position="743"/>
        <end position="762"/>
    </location>
</feature>
<dbReference type="AlphaFoldDB" id="A0A0D2N1R0"/>
<gene>
    <name evidence="2" type="ORF">HYPSUDRAFT_60066</name>
</gene>
<feature type="compositionally biased region" description="Low complexity" evidence="1">
    <location>
        <begin position="503"/>
        <end position="512"/>
    </location>
</feature>
<organism evidence="2 3">
    <name type="scientific">Hypholoma sublateritium (strain FD-334 SS-4)</name>
    <dbReference type="NCBI Taxonomy" id="945553"/>
    <lineage>
        <taxon>Eukaryota</taxon>
        <taxon>Fungi</taxon>
        <taxon>Dikarya</taxon>
        <taxon>Basidiomycota</taxon>
        <taxon>Agaricomycotina</taxon>
        <taxon>Agaricomycetes</taxon>
        <taxon>Agaricomycetidae</taxon>
        <taxon>Agaricales</taxon>
        <taxon>Agaricineae</taxon>
        <taxon>Strophariaceae</taxon>
        <taxon>Hypholoma</taxon>
    </lineage>
</organism>
<reference evidence="3" key="1">
    <citation type="submission" date="2014-04" db="EMBL/GenBank/DDBJ databases">
        <title>Evolutionary Origins and Diversification of the Mycorrhizal Mutualists.</title>
        <authorList>
            <consortium name="DOE Joint Genome Institute"/>
            <consortium name="Mycorrhizal Genomics Consortium"/>
            <person name="Kohler A."/>
            <person name="Kuo A."/>
            <person name="Nagy L.G."/>
            <person name="Floudas D."/>
            <person name="Copeland A."/>
            <person name="Barry K.W."/>
            <person name="Cichocki N."/>
            <person name="Veneault-Fourrey C."/>
            <person name="LaButti K."/>
            <person name="Lindquist E.A."/>
            <person name="Lipzen A."/>
            <person name="Lundell T."/>
            <person name="Morin E."/>
            <person name="Murat C."/>
            <person name="Riley R."/>
            <person name="Ohm R."/>
            <person name="Sun H."/>
            <person name="Tunlid A."/>
            <person name="Henrissat B."/>
            <person name="Grigoriev I.V."/>
            <person name="Hibbett D.S."/>
            <person name="Martin F."/>
        </authorList>
    </citation>
    <scope>NUCLEOTIDE SEQUENCE [LARGE SCALE GENOMIC DNA]</scope>
    <source>
        <strain evidence="3">FD-334 SS-4</strain>
    </source>
</reference>
<feature type="region of interest" description="Disordered" evidence="1">
    <location>
        <begin position="466"/>
        <end position="605"/>
    </location>
</feature>
<keyword evidence="3" id="KW-1185">Reference proteome</keyword>
<feature type="compositionally biased region" description="Basic and acidic residues" evidence="1">
    <location>
        <begin position="525"/>
        <end position="539"/>
    </location>
</feature>
<feature type="compositionally biased region" description="Polar residues" evidence="1">
    <location>
        <begin position="514"/>
        <end position="524"/>
    </location>
</feature>
<evidence type="ECO:0000256" key="1">
    <source>
        <dbReference type="SAM" id="MobiDB-lite"/>
    </source>
</evidence>
<dbReference type="Proteomes" id="UP000054270">
    <property type="component" value="Unassembled WGS sequence"/>
</dbReference>